<dbReference type="EMBL" id="GG666673">
    <property type="protein sequence ID" value="EEN44519.1"/>
    <property type="molecule type" value="Genomic_DNA"/>
</dbReference>
<name>C3ZSF4_BRAFL</name>
<evidence type="ECO:0000256" key="1">
    <source>
        <dbReference type="SAM" id="MobiDB-lite"/>
    </source>
</evidence>
<dbReference type="InParanoid" id="C3ZSF4"/>
<protein>
    <submittedName>
        <fullName evidence="2">Uncharacterized protein</fullName>
    </submittedName>
</protein>
<feature type="region of interest" description="Disordered" evidence="1">
    <location>
        <begin position="393"/>
        <end position="433"/>
    </location>
</feature>
<gene>
    <name evidence="2" type="ORF">BRAFLDRAFT_79462</name>
</gene>
<dbReference type="AlphaFoldDB" id="C3ZSF4"/>
<accession>C3ZSF4</accession>
<feature type="compositionally biased region" description="Basic and acidic residues" evidence="1">
    <location>
        <begin position="402"/>
        <end position="419"/>
    </location>
</feature>
<proteinExistence type="predicted"/>
<organism>
    <name type="scientific">Branchiostoma floridae</name>
    <name type="common">Florida lancelet</name>
    <name type="synonym">Amphioxus</name>
    <dbReference type="NCBI Taxonomy" id="7739"/>
    <lineage>
        <taxon>Eukaryota</taxon>
        <taxon>Metazoa</taxon>
        <taxon>Chordata</taxon>
        <taxon>Cephalochordata</taxon>
        <taxon>Leptocardii</taxon>
        <taxon>Amphioxiformes</taxon>
        <taxon>Branchiostomatidae</taxon>
        <taxon>Branchiostoma</taxon>
    </lineage>
</organism>
<evidence type="ECO:0000313" key="2">
    <source>
        <dbReference type="EMBL" id="EEN44519.1"/>
    </source>
</evidence>
<sequence>MAEVRDAVLFISEEGDNSPMTGVEDSDDEDSGPQTLYTVDDIEEGLRQFVKQRHAEVTDQKKLPDSKGVEPISILEMVSKNAPVQEKSGAPPNGTDRLYTIEDVLEALEVEDGQLSLKDEHEKNISLRTEESKKTAKAMRERCRKRMKDEERRIRKRTWRKYSLDDLKSEKMVAVLSGEKRAPVEKDDIKKELSVRLSQLGGDKQEQMTESEDKKANLVSCAEKNRDRRNAFFSSVIVKKSEASSAHESMDYVSKSLVRAAQPTLDDKVPVVLSSHDVAVGDVFDRTSTAFLPERKGEIPRHTEVSTCNVATNRFHCPRTDICTRRMAVQQRPHPTRCDIVDVTRHEDGHKCVSHVSQSEYPECQANSARNHGIRASTSAACNLTVTSPENADVRPSIGRVPCKEDKLTESDSHSRLGSEDFEGSADEKDMDKSNLNAKGKFRRLLSSFARACRRLCCVASTSSLEE</sequence>
<reference evidence="2" key="1">
    <citation type="journal article" date="2008" name="Nature">
        <title>The amphioxus genome and the evolution of the chordate karyotype.</title>
        <authorList>
            <consortium name="US DOE Joint Genome Institute (JGI-PGF)"/>
            <person name="Putnam N.H."/>
            <person name="Butts T."/>
            <person name="Ferrier D.E.K."/>
            <person name="Furlong R.F."/>
            <person name="Hellsten U."/>
            <person name="Kawashima T."/>
            <person name="Robinson-Rechavi M."/>
            <person name="Shoguchi E."/>
            <person name="Terry A."/>
            <person name="Yu J.-K."/>
            <person name="Benito-Gutierrez E.L."/>
            <person name="Dubchak I."/>
            <person name="Garcia-Fernandez J."/>
            <person name="Gibson-Brown J.J."/>
            <person name="Grigoriev I.V."/>
            <person name="Horton A.C."/>
            <person name="de Jong P.J."/>
            <person name="Jurka J."/>
            <person name="Kapitonov V.V."/>
            <person name="Kohara Y."/>
            <person name="Kuroki Y."/>
            <person name="Lindquist E."/>
            <person name="Lucas S."/>
            <person name="Osoegawa K."/>
            <person name="Pennacchio L.A."/>
            <person name="Salamov A.A."/>
            <person name="Satou Y."/>
            <person name="Sauka-Spengler T."/>
            <person name="Schmutz J."/>
            <person name="Shin-I T."/>
            <person name="Toyoda A."/>
            <person name="Bronner-Fraser M."/>
            <person name="Fujiyama A."/>
            <person name="Holland L.Z."/>
            <person name="Holland P.W.H."/>
            <person name="Satoh N."/>
            <person name="Rokhsar D.S."/>
        </authorList>
    </citation>
    <scope>NUCLEOTIDE SEQUENCE [LARGE SCALE GENOMIC DNA]</scope>
    <source>
        <strain evidence="2">S238N-H82</strain>
        <tissue evidence="2">Testes</tissue>
    </source>
</reference>
<feature type="region of interest" description="Disordered" evidence="1">
    <location>
        <begin position="1"/>
        <end position="35"/>
    </location>
</feature>